<evidence type="ECO:0000256" key="1">
    <source>
        <dbReference type="SAM" id="Phobius"/>
    </source>
</evidence>
<keyword evidence="1" id="KW-0812">Transmembrane</keyword>
<gene>
    <name evidence="2" type="ORF">DB32_007683</name>
</gene>
<name>A0A0F6SHJ1_9BACT</name>
<evidence type="ECO:0008006" key="4">
    <source>
        <dbReference type="Google" id="ProtNLM"/>
    </source>
</evidence>
<reference evidence="2 3" key="1">
    <citation type="submission" date="2015-03" db="EMBL/GenBank/DDBJ databases">
        <title>Genome assembly of Sandaracinus amylolyticus DSM 53668.</title>
        <authorList>
            <person name="Sharma G."/>
            <person name="Subramanian S."/>
        </authorList>
    </citation>
    <scope>NUCLEOTIDE SEQUENCE [LARGE SCALE GENOMIC DNA]</scope>
    <source>
        <strain evidence="2 3">DSM 53668</strain>
    </source>
</reference>
<dbReference type="Proteomes" id="UP000034883">
    <property type="component" value="Chromosome"/>
</dbReference>
<dbReference type="STRING" id="927083.DB32_007683"/>
<keyword evidence="3" id="KW-1185">Reference proteome</keyword>
<feature type="transmembrane region" description="Helical" evidence="1">
    <location>
        <begin position="533"/>
        <end position="551"/>
    </location>
</feature>
<dbReference type="AlphaFoldDB" id="A0A0F6SHJ1"/>
<keyword evidence="1" id="KW-1133">Transmembrane helix</keyword>
<dbReference type="RefSeq" id="WP_053237493.1">
    <property type="nucleotide sequence ID" value="NZ_CP011125.1"/>
</dbReference>
<keyword evidence="1" id="KW-0472">Membrane</keyword>
<evidence type="ECO:0000313" key="2">
    <source>
        <dbReference type="EMBL" id="AKF10534.1"/>
    </source>
</evidence>
<organism evidence="2 3">
    <name type="scientific">Sandaracinus amylolyticus</name>
    <dbReference type="NCBI Taxonomy" id="927083"/>
    <lineage>
        <taxon>Bacteria</taxon>
        <taxon>Pseudomonadati</taxon>
        <taxon>Myxococcota</taxon>
        <taxon>Polyangia</taxon>
        <taxon>Polyangiales</taxon>
        <taxon>Sandaracinaceae</taxon>
        <taxon>Sandaracinus</taxon>
    </lineage>
</organism>
<proteinExistence type="predicted"/>
<dbReference type="OrthoDB" id="5491088at2"/>
<evidence type="ECO:0000313" key="3">
    <source>
        <dbReference type="Proteomes" id="UP000034883"/>
    </source>
</evidence>
<dbReference type="EMBL" id="CP011125">
    <property type="protein sequence ID" value="AKF10534.1"/>
    <property type="molecule type" value="Genomic_DNA"/>
</dbReference>
<dbReference type="Pfam" id="PF10092">
    <property type="entry name" value="DUF2330"/>
    <property type="match status" value="1"/>
</dbReference>
<sequence length="555" mass="60177">MSTNDRRWTSCMGALGIALGASLLAPDRASACGGFFCQNVPMDQAGENILFSIEGDGTLTTHVQILYSGEADAFAWILPLPSVPELDVGSDELFRQLGQRTATRFDLASRTDGTCRYPPERCELDGTDDGPWPAPGAVADAGASFADAGGGVTVHFRGAVGPYDAVVLQSGSADELFAWLDENEYRIPDSSRPLVADYVAARHVFVALKLLANASTREIQPIVLRYREGQPCVPIRLTAIATIPDMPIIAYFLADRYATPNNYSRVEPTYDDVRLWRDFSYYPTYVSNLIDDAGGRGFVPEFAGRTPDLFLELPSVSDLATLTDPTDLLQQLRGRGFVGDSQLLGILARFLPPPAMYASDPSQYYNCLFFSWGSAATCGFDGELDAAGLVAALETQIVEPRREAQQMLARHARLTRLFTTMSADEMTLDPTFSLDSGLPDVSNAHVATVVTECSEQYLHWTAPQRIELPSGRAERWREGIAYGGSDEDLCDDMRSGDFAPWTSEDRLRATAARRALRPGGGGPRCAASASSRAGGASVLLAVGVVIALAITRRRR</sequence>
<dbReference type="InterPro" id="IPR019283">
    <property type="entry name" value="DUF2330"/>
</dbReference>
<accession>A0A0F6SHJ1</accession>
<dbReference type="KEGG" id="samy:DB32_007683"/>
<protein>
    <recommendedName>
        <fullName evidence="4">DUF2330 domain-containing protein</fullName>
    </recommendedName>
</protein>